<comment type="caution">
    <text evidence="3">The sequence shown here is derived from an EMBL/GenBank/DDBJ whole genome shotgun (WGS) entry which is preliminary data.</text>
</comment>
<protein>
    <recommendedName>
        <fullName evidence="5">Transposase, Ptta/En/Spm, plant</fullName>
    </recommendedName>
</protein>
<reference evidence="3 4" key="1">
    <citation type="journal article" date="2021" name="Commun. Biol.">
        <title>The genome of Shorea leprosula (Dipterocarpaceae) highlights the ecological relevance of drought in aseasonal tropical rainforests.</title>
        <authorList>
            <person name="Ng K.K.S."/>
            <person name="Kobayashi M.J."/>
            <person name="Fawcett J.A."/>
            <person name="Hatakeyama M."/>
            <person name="Paape T."/>
            <person name="Ng C.H."/>
            <person name="Ang C.C."/>
            <person name="Tnah L.H."/>
            <person name="Lee C.T."/>
            <person name="Nishiyama T."/>
            <person name="Sese J."/>
            <person name="O'Brien M.J."/>
            <person name="Copetti D."/>
            <person name="Mohd Noor M.I."/>
            <person name="Ong R.C."/>
            <person name="Putra M."/>
            <person name="Sireger I.Z."/>
            <person name="Indrioko S."/>
            <person name="Kosugi Y."/>
            <person name="Izuno A."/>
            <person name="Isagi Y."/>
            <person name="Lee S.L."/>
            <person name="Shimizu K.K."/>
        </authorList>
    </citation>
    <scope>NUCLEOTIDE SEQUENCE [LARGE SCALE GENOMIC DNA]</scope>
    <source>
        <strain evidence="3">214</strain>
    </source>
</reference>
<accession>A0AAV5LMA5</accession>
<evidence type="ECO:0000256" key="1">
    <source>
        <dbReference type="SAM" id="Coils"/>
    </source>
</evidence>
<dbReference type="Proteomes" id="UP001054252">
    <property type="component" value="Unassembled WGS sequence"/>
</dbReference>
<evidence type="ECO:0008006" key="5">
    <source>
        <dbReference type="Google" id="ProtNLM"/>
    </source>
</evidence>
<dbReference type="AlphaFoldDB" id="A0AAV5LMA5"/>
<feature type="region of interest" description="Disordered" evidence="2">
    <location>
        <begin position="1"/>
        <end position="88"/>
    </location>
</feature>
<dbReference type="Pfam" id="PF03004">
    <property type="entry name" value="Transposase_24"/>
    <property type="match status" value="1"/>
</dbReference>
<keyword evidence="4" id="KW-1185">Reference proteome</keyword>
<evidence type="ECO:0000256" key="2">
    <source>
        <dbReference type="SAM" id="MobiDB-lite"/>
    </source>
</evidence>
<feature type="compositionally biased region" description="Basic and acidic residues" evidence="2">
    <location>
        <begin position="50"/>
        <end position="61"/>
    </location>
</feature>
<dbReference type="EMBL" id="BPVZ01000129">
    <property type="protein sequence ID" value="GKV38554.1"/>
    <property type="molecule type" value="Genomic_DNA"/>
</dbReference>
<keyword evidence="1" id="KW-0175">Coiled coil</keyword>
<name>A0AAV5LMA5_9ROSI</name>
<evidence type="ECO:0000313" key="3">
    <source>
        <dbReference type="EMBL" id="GKV38554.1"/>
    </source>
</evidence>
<sequence length="434" mass="49597">MSGNPASSARRRSSSSGSQGQHNRDQPQVFSSSGIAHDIEQTRCDPLIEDMDHLTSNHDTEGPSSSKGKKGRGRNLKGLRPPENRESRTWVKLTDDKLQFADPSIPRAITTLWKSRFDGPYFTFDRVPNNKINEIYACFKTLYQWDRADNLHVRNAFINCMRHRWSDNMRDVRLKWVKDPSYIPCWMPPHLWSQLLQYWDSDEYKMLQARGAKNRNSGERVTHTTGSISFGIHEMRMTEARGGVQPPHQEKFKETHTFKKKVATNQEPMWINEKAKHRHDTYIAECSETHGSNASSWPRMDHEAWVKAIGGCSSSFMPGIGSQVNPEDVGFSYRKRPPRDNLMAAMMMSDFVEEQAHHTEVVAKQTEELERQHQQIIMMQQQLAQMKQAQNNMTEAQNNMSQTIAQSVAAALAAYGISPQAGHQPFASPQPSRN</sequence>
<organism evidence="3 4">
    <name type="scientific">Rubroshorea leprosula</name>
    <dbReference type="NCBI Taxonomy" id="152421"/>
    <lineage>
        <taxon>Eukaryota</taxon>
        <taxon>Viridiplantae</taxon>
        <taxon>Streptophyta</taxon>
        <taxon>Embryophyta</taxon>
        <taxon>Tracheophyta</taxon>
        <taxon>Spermatophyta</taxon>
        <taxon>Magnoliopsida</taxon>
        <taxon>eudicotyledons</taxon>
        <taxon>Gunneridae</taxon>
        <taxon>Pentapetalae</taxon>
        <taxon>rosids</taxon>
        <taxon>malvids</taxon>
        <taxon>Malvales</taxon>
        <taxon>Dipterocarpaceae</taxon>
        <taxon>Rubroshorea</taxon>
    </lineage>
</organism>
<dbReference type="InterPro" id="IPR004252">
    <property type="entry name" value="Probable_transposase_24"/>
</dbReference>
<feature type="compositionally biased region" description="Basic residues" evidence="2">
    <location>
        <begin position="67"/>
        <end position="77"/>
    </location>
</feature>
<feature type="coiled-coil region" evidence="1">
    <location>
        <begin position="362"/>
        <end position="406"/>
    </location>
</feature>
<proteinExistence type="predicted"/>
<gene>
    <name evidence="3" type="ORF">SLEP1_g46452</name>
</gene>
<evidence type="ECO:0000313" key="4">
    <source>
        <dbReference type="Proteomes" id="UP001054252"/>
    </source>
</evidence>